<evidence type="ECO:0000256" key="1">
    <source>
        <dbReference type="SAM" id="MobiDB-lite"/>
    </source>
</evidence>
<dbReference type="Pfam" id="PF23086">
    <property type="entry name" value="Tudor_Coilin"/>
    <property type="match status" value="1"/>
</dbReference>
<protein>
    <recommendedName>
        <fullName evidence="2">Coilin tudor domain-containing protein</fullName>
    </recommendedName>
</protein>
<dbReference type="EMBL" id="JASPKY010000244">
    <property type="protein sequence ID" value="KAK9717285.1"/>
    <property type="molecule type" value="Genomic_DNA"/>
</dbReference>
<dbReference type="AlphaFoldDB" id="A0AAW1KD42"/>
<reference evidence="3 4" key="1">
    <citation type="journal article" date="2024" name="BMC Genomics">
        <title>De novo assembly and annotation of Popillia japonica's genome with initial clues to its potential as an invasive pest.</title>
        <authorList>
            <person name="Cucini C."/>
            <person name="Boschi S."/>
            <person name="Funari R."/>
            <person name="Cardaioli E."/>
            <person name="Iannotti N."/>
            <person name="Marturano G."/>
            <person name="Paoli F."/>
            <person name="Bruttini M."/>
            <person name="Carapelli A."/>
            <person name="Frati F."/>
            <person name="Nardi F."/>
        </authorList>
    </citation>
    <scope>NUCLEOTIDE SEQUENCE [LARGE SCALE GENOMIC DNA]</scope>
    <source>
        <strain evidence="3">DMR45628</strain>
    </source>
</reference>
<feature type="region of interest" description="Disordered" evidence="1">
    <location>
        <begin position="501"/>
        <end position="534"/>
    </location>
</feature>
<keyword evidence="4" id="KW-1185">Reference proteome</keyword>
<dbReference type="Proteomes" id="UP001458880">
    <property type="component" value="Unassembled WGS sequence"/>
</dbReference>
<comment type="caution">
    <text evidence="3">The sequence shown here is derived from an EMBL/GenBank/DDBJ whole genome shotgun (WGS) entry which is preliminary data.</text>
</comment>
<evidence type="ECO:0000313" key="4">
    <source>
        <dbReference type="Proteomes" id="UP001458880"/>
    </source>
</evidence>
<name>A0AAW1KD42_POPJA</name>
<evidence type="ECO:0000313" key="3">
    <source>
        <dbReference type="EMBL" id="KAK9717285.1"/>
    </source>
</evidence>
<gene>
    <name evidence="3" type="ORF">QE152_g24258</name>
</gene>
<feature type="domain" description="Coilin tudor" evidence="2">
    <location>
        <begin position="685"/>
        <end position="740"/>
    </location>
</feature>
<evidence type="ECO:0000259" key="2">
    <source>
        <dbReference type="Pfam" id="PF23086"/>
    </source>
</evidence>
<proteinExistence type="predicted"/>
<accession>A0AAW1KD42</accession>
<dbReference type="InterPro" id="IPR056398">
    <property type="entry name" value="Tudor_Coilin"/>
</dbReference>
<sequence>MKCIADLENHVRQIFDLEKFYFISNGHFIPSTEDIRILQQDDVVIAIPYEKTGNIHINTSISIGSSNISHTKRKRIKGIGAEETVQNIDCNTDDGKSKKTKKKKKIKLDVHDNDSLENIEEPNCVDAKISSPQKQHSAKLHKKHKKTSSLDISNFAEAGTQNFDENKQKENAVHNNCKYQNVYDNEEFQENTKDDSNSSVQDKITYFEKHLYVSGSKSNENQFLANDTVNYKTSQQIISNSIEEKKEASNFLQKKLYIQKRSKDLISYDLPKKSNVVKSIVVSNNHSNNGNITEAINNNTVKFCQTPLQDSIERKYKTFMTTLQSTLVDRSTSKTNSSGATNTEIKEKSMPELVFSQIKEKQTEINESRNNLSTSDTIITKDELNYCEIGINVDDVSRNQLVNDVKHAISVSEGNQILEHTTPQDVANTTKSLNNNFEILDNIKISREIDSAIHSENTSTPGSIRGSISYSEREASLQKECESISDRQDEDIEYFETPSFVTKRRRKRSHRKRKSKTNVERESLPNTAENSYKKVPQISTKPALHIKFNDDDEVCTVLENGTKIVENCLEEKSFEPMQDINGTENLSSTEQLTRNVTTNILGTIIHIEETPKHSTVSSLKHDVSDNITQNEKAYENIDSSTNSCNNNPTTILRESMEHMKKPLACSTPLISHDTILKSPLMTSIKPKNRDIIAFKIFRLAHDYSPEISKYIIGEVQSYDDQNANLEINIIDGLDQCKEPDSGKFSIEPLNEDCNNVKSFCWNSLIEPRLIFP</sequence>
<organism evidence="3 4">
    <name type="scientific">Popillia japonica</name>
    <name type="common">Japanese beetle</name>
    <dbReference type="NCBI Taxonomy" id="7064"/>
    <lineage>
        <taxon>Eukaryota</taxon>
        <taxon>Metazoa</taxon>
        <taxon>Ecdysozoa</taxon>
        <taxon>Arthropoda</taxon>
        <taxon>Hexapoda</taxon>
        <taxon>Insecta</taxon>
        <taxon>Pterygota</taxon>
        <taxon>Neoptera</taxon>
        <taxon>Endopterygota</taxon>
        <taxon>Coleoptera</taxon>
        <taxon>Polyphaga</taxon>
        <taxon>Scarabaeiformia</taxon>
        <taxon>Scarabaeidae</taxon>
        <taxon>Rutelinae</taxon>
        <taxon>Popillia</taxon>
    </lineage>
</organism>
<feature type="compositionally biased region" description="Basic residues" evidence="1">
    <location>
        <begin position="502"/>
        <end position="516"/>
    </location>
</feature>